<name>A0ABN7UN46_GIGMA</name>
<reference evidence="1 2" key="1">
    <citation type="submission" date="2021-06" db="EMBL/GenBank/DDBJ databases">
        <authorList>
            <person name="Kallberg Y."/>
            <person name="Tangrot J."/>
            <person name="Rosling A."/>
        </authorList>
    </citation>
    <scope>NUCLEOTIDE SEQUENCE [LARGE SCALE GENOMIC DNA]</scope>
    <source>
        <strain evidence="1 2">120-4 pot B 10/14</strain>
    </source>
</reference>
<gene>
    <name evidence="1" type="ORF">GMARGA_LOCUS7685</name>
</gene>
<dbReference type="EMBL" id="CAJVQB010003794">
    <property type="protein sequence ID" value="CAG8617853.1"/>
    <property type="molecule type" value="Genomic_DNA"/>
</dbReference>
<protein>
    <submittedName>
        <fullName evidence="1">40077_t:CDS:1</fullName>
    </submittedName>
</protein>
<keyword evidence="2" id="KW-1185">Reference proteome</keyword>
<comment type="caution">
    <text evidence="1">The sequence shown here is derived from an EMBL/GenBank/DDBJ whole genome shotgun (WGS) entry which is preliminary data.</text>
</comment>
<sequence>MFPSLVLKEIFENLEYKHKTLYACTQVNSEWFREASPILWQAPFLNKLSKTHLVIKSYFQEMSSDDKKVIEKDFNILPSTPLLSYSSYLKYLDIDNFIDAVIKFCQIFYIHKESQNIIKNIIDKFLQLLVNNSTKIQHIKFVGVYPDLDNIITTLVKKQNGLKSFSIKLEIFNRHILNSLQHQARSISHLELDSIDFHQTSFINYLIKFPLLSNLIIRDCNFDESKDNQFDSIIHQISLQQLVIHNSNAPTLALLNICSTSLKIFNIMGPHYRDSLEQVFKTIFERCHNLIDFSIIRFSCTLNYLEIPWVPNLQRLILYRNDFKINLSLMKISLNHYLRKLAQSLPKNLKKVNIWIILNPEYETELILDDLRYFFNNLNFKCSFVNIEIVHPYYRYVVSKNIRFDKTGNQFEIDKKKYNFNEPAIM</sequence>
<accession>A0ABN7UN46</accession>
<organism evidence="1 2">
    <name type="scientific">Gigaspora margarita</name>
    <dbReference type="NCBI Taxonomy" id="4874"/>
    <lineage>
        <taxon>Eukaryota</taxon>
        <taxon>Fungi</taxon>
        <taxon>Fungi incertae sedis</taxon>
        <taxon>Mucoromycota</taxon>
        <taxon>Glomeromycotina</taxon>
        <taxon>Glomeromycetes</taxon>
        <taxon>Diversisporales</taxon>
        <taxon>Gigasporaceae</taxon>
        <taxon>Gigaspora</taxon>
    </lineage>
</organism>
<dbReference type="Proteomes" id="UP000789901">
    <property type="component" value="Unassembled WGS sequence"/>
</dbReference>
<evidence type="ECO:0000313" key="2">
    <source>
        <dbReference type="Proteomes" id="UP000789901"/>
    </source>
</evidence>
<evidence type="ECO:0000313" key="1">
    <source>
        <dbReference type="EMBL" id="CAG8617853.1"/>
    </source>
</evidence>
<dbReference type="Gene3D" id="3.80.10.10">
    <property type="entry name" value="Ribonuclease Inhibitor"/>
    <property type="match status" value="1"/>
</dbReference>
<dbReference type="InterPro" id="IPR032675">
    <property type="entry name" value="LRR_dom_sf"/>
</dbReference>
<proteinExistence type="predicted"/>